<organism evidence="2 3">
    <name type="scientific">Streptomyces humicola</name>
    <dbReference type="NCBI Taxonomy" id="2953240"/>
    <lineage>
        <taxon>Bacteria</taxon>
        <taxon>Bacillati</taxon>
        <taxon>Actinomycetota</taxon>
        <taxon>Actinomycetes</taxon>
        <taxon>Kitasatosporales</taxon>
        <taxon>Streptomycetaceae</taxon>
        <taxon>Streptomyces</taxon>
    </lineage>
</organism>
<sequence>MTAADARGPGEAAVGINQLEGYLLWQAETDRARDSAREFSASLPWLTIAQREEVEHAYTQDRLEQSKVYLVRIAGRCRELQHEYQQRYDALRRRLAIAFVVGSCLTLTLAVLLGALLTAG</sequence>
<keyword evidence="3" id="KW-1185">Reference proteome</keyword>
<keyword evidence="1" id="KW-0472">Membrane</keyword>
<feature type="transmembrane region" description="Helical" evidence="1">
    <location>
        <begin position="95"/>
        <end position="117"/>
    </location>
</feature>
<gene>
    <name evidence="2" type="ORF">NGB36_03270</name>
</gene>
<evidence type="ECO:0008006" key="4">
    <source>
        <dbReference type="Google" id="ProtNLM"/>
    </source>
</evidence>
<dbReference type="EMBL" id="JANFNG010000001">
    <property type="protein sequence ID" value="MCQ4079644.1"/>
    <property type="molecule type" value="Genomic_DNA"/>
</dbReference>
<name>A0ABT1PPP4_9ACTN</name>
<keyword evidence="1" id="KW-0812">Transmembrane</keyword>
<evidence type="ECO:0000256" key="1">
    <source>
        <dbReference type="SAM" id="Phobius"/>
    </source>
</evidence>
<evidence type="ECO:0000313" key="3">
    <source>
        <dbReference type="Proteomes" id="UP001057702"/>
    </source>
</evidence>
<protein>
    <recommendedName>
        <fullName evidence="4">Cytochrome C oxidase subunit I</fullName>
    </recommendedName>
</protein>
<keyword evidence="1" id="KW-1133">Transmembrane helix</keyword>
<dbReference type="Proteomes" id="UP001057702">
    <property type="component" value="Unassembled WGS sequence"/>
</dbReference>
<accession>A0ABT1PPP4</accession>
<evidence type="ECO:0000313" key="2">
    <source>
        <dbReference type="EMBL" id="MCQ4079644.1"/>
    </source>
</evidence>
<comment type="caution">
    <text evidence="2">The sequence shown here is derived from an EMBL/GenBank/DDBJ whole genome shotgun (WGS) entry which is preliminary data.</text>
</comment>
<proteinExistence type="predicted"/>
<reference evidence="2" key="1">
    <citation type="submission" date="2022-06" db="EMBL/GenBank/DDBJ databases">
        <title>Draft genome sequence of Streptomyces sp. RB6PN25 isolated from peat swamp forest in Thailand.</title>
        <authorList>
            <person name="Duangmal K."/>
            <person name="Klaysubun C."/>
        </authorList>
    </citation>
    <scope>NUCLEOTIDE SEQUENCE</scope>
    <source>
        <strain evidence="2">RB6PN25</strain>
    </source>
</reference>
<dbReference type="RefSeq" id="WP_255918483.1">
    <property type="nucleotide sequence ID" value="NZ_JANFNG010000001.1"/>
</dbReference>